<evidence type="ECO:0000259" key="9">
    <source>
        <dbReference type="PROSITE" id="PS51910"/>
    </source>
</evidence>
<dbReference type="PROSITE" id="PS01095">
    <property type="entry name" value="GH18_1"/>
    <property type="match status" value="1"/>
</dbReference>
<evidence type="ECO:0000256" key="3">
    <source>
        <dbReference type="ARBA" id="ARBA00023024"/>
    </source>
</evidence>
<sequence>MSSSSLSSISPISPVGYGAESVFAYPPGPSASSSASDDQSPGKKPLVMAYYPDWISSDFPPEKIAFDHYDWIDFAFAIPTASCNLTWDDPQTAPALLSRLVDVGHAANTKIKLSIGGWTGSHYFSDAVATNDSRQLFAENIALVYKTFGIDGIDIDWEYPGHQGESANVVSHQDALNFLAFLRVLRAALPAGAIITAATQPVPFVGEDGQPMRDVSEFATLLDWILIMNYDVYSSSSTPGPNAPFYDACHNSTQPEANAVGAFNAWNAAGVPASQMVLGIPSYGYLSTSTATTLRSRFIARQTSSALVADDNKPEGQIQFRSLVSQNALVLNSTSAVVSFVAGEGFVREWDECSSTPYLRSSQPGQVVSYDDTESLALKAAFVQKVGPWDSAFPF</sequence>
<evidence type="ECO:0000256" key="8">
    <source>
        <dbReference type="RuleBase" id="RU004453"/>
    </source>
</evidence>
<comment type="similarity">
    <text evidence="8">Belongs to the glycosyl hydrolase 18 family.</text>
</comment>
<name>G8A524_FLAVE</name>
<dbReference type="GO" id="GO:0006032">
    <property type="term" value="P:chitin catabolic process"/>
    <property type="evidence" value="ECO:0007669"/>
    <property type="project" value="UniProtKB-KW"/>
</dbReference>
<dbReference type="InterPro" id="IPR011583">
    <property type="entry name" value="Chitinase_II/V-like_cat"/>
</dbReference>
<evidence type="ECO:0000256" key="6">
    <source>
        <dbReference type="ARBA" id="ARBA00023326"/>
    </source>
</evidence>
<evidence type="ECO:0000256" key="2">
    <source>
        <dbReference type="ARBA" id="ARBA00022801"/>
    </source>
</evidence>
<dbReference type="PANTHER" id="PTHR11177:SF392">
    <property type="entry name" value="HAP41P"/>
    <property type="match status" value="1"/>
</dbReference>
<organism evidence="10">
    <name type="scientific">Flammulina velutipes</name>
    <name type="common">Agaricus velutipes</name>
    <dbReference type="NCBI Taxonomy" id="38945"/>
    <lineage>
        <taxon>Eukaryota</taxon>
        <taxon>Fungi</taxon>
        <taxon>Dikarya</taxon>
        <taxon>Basidiomycota</taxon>
        <taxon>Agaricomycotina</taxon>
        <taxon>Agaricomycetes</taxon>
        <taxon>Agaricomycetidae</taxon>
        <taxon>Agaricales</taxon>
        <taxon>Marasmiineae</taxon>
        <taxon>Physalacriaceae</taxon>
        <taxon>Flammulina</taxon>
    </lineage>
</organism>
<keyword evidence="6" id="KW-0624">Polysaccharide degradation</keyword>
<dbReference type="PANTHER" id="PTHR11177">
    <property type="entry name" value="CHITINASE"/>
    <property type="match status" value="1"/>
</dbReference>
<evidence type="ECO:0000313" key="10">
    <source>
        <dbReference type="EMBL" id="ADX07298.1"/>
    </source>
</evidence>
<keyword evidence="5 7" id="KW-0326">Glycosidase</keyword>
<dbReference type="Gene3D" id="3.20.20.80">
    <property type="entry name" value="Glycosidases"/>
    <property type="match status" value="1"/>
</dbReference>
<comment type="catalytic activity">
    <reaction evidence="1">
        <text>Random endo-hydrolysis of N-acetyl-beta-D-glucosaminide (1-&gt;4)-beta-linkages in chitin and chitodextrins.</text>
        <dbReference type="EC" id="3.2.1.14"/>
    </reaction>
</comment>
<proteinExistence type="evidence at transcript level"/>
<dbReference type="InterPro" id="IPR001223">
    <property type="entry name" value="Glyco_hydro18_cat"/>
</dbReference>
<dbReference type="SMR" id="G8A524"/>
<evidence type="ECO:0000256" key="5">
    <source>
        <dbReference type="ARBA" id="ARBA00023295"/>
    </source>
</evidence>
<feature type="domain" description="GH18" evidence="9">
    <location>
        <begin position="45"/>
        <end position="395"/>
    </location>
</feature>
<evidence type="ECO:0000256" key="4">
    <source>
        <dbReference type="ARBA" id="ARBA00023277"/>
    </source>
</evidence>
<reference evidence="10" key="1">
    <citation type="submission" date="2009-11" db="EMBL/GenBank/DDBJ databases">
        <title>Useful genes from Flammulina velutipes.</title>
        <authorList>
            <person name="Yoon H."/>
            <person name="Kim J.-G."/>
            <person name="Lee B.-M."/>
            <person name="Kong W.-S."/>
            <person name="Lee C.-S."/>
            <person name="Choi J.-W."/>
        </authorList>
    </citation>
    <scope>NUCLEOTIDE SEQUENCE</scope>
    <source>
        <strain evidence="10">KACC 42777</strain>
    </source>
</reference>
<dbReference type="InterPro" id="IPR017853">
    <property type="entry name" value="GH"/>
</dbReference>
<keyword evidence="3" id="KW-0146">Chitin degradation</keyword>
<dbReference type="GO" id="GO:0008843">
    <property type="term" value="F:endochitinase activity"/>
    <property type="evidence" value="ECO:0007669"/>
    <property type="project" value="UniProtKB-EC"/>
</dbReference>
<dbReference type="GO" id="GO:0008061">
    <property type="term" value="F:chitin binding"/>
    <property type="evidence" value="ECO:0007669"/>
    <property type="project" value="InterPro"/>
</dbReference>
<dbReference type="GO" id="GO:0005576">
    <property type="term" value="C:extracellular region"/>
    <property type="evidence" value="ECO:0007669"/>
    <property type="project" value="TreeGrafter"/>
</dbReference>
<evidence type="ECO:0000256" key="1">
    <source>
        <dbReference type="ARBA" id="ARBA00000822"/>
    </source>
</evidence>
<dbReference type="GO" id="GO:0000272">
    <property type="term" value="P:polysaccharide catabolic process"/>
    <property type="evidence" value="ECO:0007669"/>
    <property type="project" value="UniProtKB-KW"/>
</dbReference>
<keyword evidence="4" id="KW-0119">Carbohydrate metabolism</keyword>
<accession>G8A524</accession>
<dbReference type="SUPFAM" id="SSF51445">
    <property type="entry name" value="(Trans)glycosidases"/>
    <property type="match status" value="1"/>
</dbReference>
<keyword evidence="2 7" id="KW-0378">Hydrolase</keyword>
<dbReference type="Pfam" id="PF00704">
    <property type="entry name" value="Glyco_hydro_18"/>
    <property type="match status" value="1"/>
</dbReference>
<dbReference type="PROSITE" id="PS51910">
    <property type="entry name" value="GH18_2"/>
    <property type="match status" value="1"/>
</dbReference>
<protein>
    <submittedName>
        <fullName evidence="10">Putative chitinase</fullName>
    </submittedName>
</protein>
<dbReference type="EMBL" id="GU169863">
    <property type="protein sequence ID" value="ADX07298.1"/>
    <property type="molecule type" value="mRNA"/>
</dbReference>
<dbReference type="SMART" id="SM00636">
    <property type="entry name" value="Glyco_18"/>
    <property type="match status" value="1"/>
</dbReference>
<dbReference type="AlphaFoldDB" id="G8A524"/>
<dbReference type="InterPro" id="IPR001579">
    <property type="entry name" value="Glyco_hydro_18_chit_AS"/>
</dbReference>
<dbReference type="InterPro" id="IPR050314">
    <property type="entry name" value="Glycosyl_Hydrlase_18"/>
</dbReference>
<evidence type="ECO:0000256" key="7">
    <source>
        <dbReference type="RuleBase" id="RU000489"/>
    </source>
</evidence>